<dbReference type="InterPro" id="IPR021648">
    <property type="entry name" value="GLUE_dom"/>
</dbReference>
<comment type="caution">
    <text evidence="10">The sequence shown here is derived from an EMBL/GenBank/DDBJ whole genome shotgun (WGS) entry which is preliminary data.</text>
</comment>
<dbReference type="GO" id="GO:0032266">
    <property type="term" value="F:phosphatidylinositol-3-phosphate binding"/>
    <property type="evidence" value="ECO:0007669"/>
    <property type="project" value="UniProtKB-UniRule"/>
</dbReference>
<organism evidence="10 11">
    <name type="scientific">Moniliophthora roreri</name>
    <name type="common">Frosty pod rot fungus</name>
    <name type="synonym">Monilia roreri</name>
    <dbReference type="NCBI Taxonomy" id="221103"/>
    <lineage>
        <taxon>Eukaryota</taxon>
        <taxon>Fungi</taxon>
        <taxon>Dikarya</taxon>
        <taxon>Basidiomycota</taxon>
        <taxon>Agaricomycotina</taxon>
        <taxon>Agaricomycetes</taxon>
        <taxon>Agaricomycetidae</taxon>
        <taxon>Agaricales</taxon>
        <taxon>Marasmiineae</taxon>
        <taxon>Marasmiaceae</taxon>
        <taxon>Moniliophthora</taxon>
    </lineage>
</organism>
<dbReference type="GO" id="GO:0031902">
    <property type="term" value="C:late endosome membrane"/>
    <property type="evidence" value="ECO:0007669"/>
    <property type="project" value="UniProtKB-UniRule"/>
</dbReference>
<dbReference type="PANTHER" id="PTHR13128">
    <property type="entry name" value="VACUOLAR PROTEIN-SORTING-ASSOCIATED PROTEIN 36"/>
    <property type="match status" value="1"/>
</dbReference>
<dbReference type="InterPro" id="IPR011993">
    <property type="entry name" value="PH-like_dom_sf"/>
</dbReference>
<dbReference type="PANTHER" id="PTHR13128:SF12">
    <property type="entry name" value="VACUOLAR PROTEIN-SORTING-ASSOCIATED PROTEIN 36"/>
    <property type="match status" value="1"/>
</dbReference>
<dbReference type="Gene3D" id="6.10.140.260">
    <property type="match status" value="1"/>
</dbReference>
<dbReference type="EMBL" id="LATX01001079">
    <property type="protein sequence ID" value="KTB43770.1"/>
    <property type="molecule type" value="Genomic_DNA"/>
</dbReference>
<evidence type="ECO:0000256" key="7">
    <source>
        <dbReference type="RuleBase" id="RU367095"/>
    </source>
</evidence>
<dbReference type="PROSITE" id="PS51495">
    <property type="entry name" value="GLUE"/>
    <property type="match status" value="1"/>
</dbReference>
<keyword evidence="5" id="KW-0862">Zinc</keyword>
<feature type="region of interest" description="Disordered" evidence="8">
    <location>
        <begin position="201"/>
        <end position="221"/>
    </location>
</feature>
<dbReference type="InterPro" id="IPR036388">
    <property type="entry name" value="WH-like_DNA-bd_sf"/>
</dbReference>
<evidence type="ECO:0000256" key="1">
    <source>
        <dbReference type="ARBA" id="ARBA00009697"/>
    </source>
</evidence>
<dbReference type="InterPro" id="IPR037855">
    <property type="entry name" value="Vps36"/>
</dbReference>
<comment type="subunit">
    <text evidence="7">Component of the endosomal sorting complex required for transport II (ESCRT-II).</text>
</comment>
<dbReference type="GO" id="GO:0043130">
    <property type="term" value="F:ubiquitin binding"/>
    <property type="evidence" value="ECO:0007669"/>
    <property type="project" value="UniProtKB-UniRule"/>
</dbReference>
<keyword evidence="7" id="KW-0967">Endosome</keyword>
<dbReference type="Gene3D" id="2.30.29.30">
    <property type="entry name" value="Pleckstrin-homology domain (PH domain)/Phosphotyrosine-binding domain (PTB)"/>
    <property type="match status" value="1"/>
</dbReference>
<dbReference type="GO" id="GO:0008270">
    <property type="term" value="F:zinc ion binding"/>
    <property type="evidence" value="ECO:0007669"/>
    <property type="project" value="UniProtKB-KW"/>
</dbReference>
<evidence type="ECO:0000256" key="2">
    <source>
        <dbReference type="ARBA" id="ARBA00022448"/>
    </source>
</evidence>
<evidence type="ECO:0000256" key="4">
    <source>
        <dbReference type="ARBA" id="ARBA00022771"/>
    </source>
</evidence>
<dbReference type="Gene3D" id="2.30.30.380">
    <property type="entry name" value="Zn-finger domain of Sec23/24"/>
    <property type="match status" value="1"/>
</dbReference>
<evidence type="ECO:0000256" key="5">
    <source>
        <dbReference type="ARBA" id="ARBA00022833"/>
    </source>
</evidence>
<evidence type="ECO:0000256" key="8">
    <source>
        <dbReference type="SAM" id="MobiDB-lite"/>
    </source>
</evidence>
<accession>A0A0W0G5C6</accession>
<evidence type="ECO:0000259" key="9">
    <source>
        <dbReference type="PROSITE" id="PS51495"/>
    </source>
</evidence>
<keyword evidence="7" id="KW-0963">Cytoplasm</keyword>
<dbReference type="SMART" id="SM00547">
    <property type="entry name" value="ZnF_RBZ"/>
    <property type="match status" value="2"/>
</dbReference>
<comment type="function">
    <text evidence="7">Component of the ESCRT-II complex (endosomal sorting complex required for transport II), which is required for multivesicular body (MVB) formation and sorting of endosomal cargo proteins into MVBs.</text>
</comment>
<dbReference type="Gene3D" id="4.10.1060.10">
    <property type="entry name" value="Zinc finger, RanBP2-type"/>
    <property type="match status" value="1"/>
</dbReference>
<feature type="domain" description="GLUE N-terminal" evidence="9">
    <location>
        <begin position="8"/>
        <end position="260"/>
    </location>
</feature>
<dbReference type="GO" id="GO:0043328">
    <property type="term" value="P:protein transport to vacuole involved in ubiquitin-dependent protein catabolic process via the multivesicular body sorting pathway"/>
    <property type="evidence" value="ECO:0007669"/>
    <property type="project" value="UniProtKB-UniRule"/>
</dbReference>
<dbReference type="Pfam" id="PF11605">
    <property type="entry name" value="Vps36_ESCRT-II"/>
    <property type="match status" value="1"/>
</dbReference>
<dbReference type="SUPFAM" id="SSF50729">
    <property type="entry name" value="PH domain-like"/>
    <property type="match status" value="2"/>
</dbReference>
<keyword evidence="2 7" id="KW-0813">Transport</keyword>
<protein>
    <recommendedName>
        <fullName evidence="7">Vacuolar protein-sorting-associated protein 36</fullName>
    </recommendedName>
    <alternativeName>
        <fullName evidence="7">ESCRT-II complex subunit VPS36</fullName>
    </alternativeName>
</protein>
<dbReference type="SUPFAM" id="SSF46785">
    <property type="entry name" value="Winged helix' DNA-binding domain"/>
    <property type="match status" value="1"/>
</dbReference>
<dbReference type="Gene3D" id="1.10.10.10">
    <property type="entry name" value="Winged helix-like DNA-binding domain superfamily/Winged helix DNA-binding domain"/>
    <property type="match status" value="2"/>
</dbReference>
<dbReference type="InterPro" id="IPR036390">
    <property type="entry name" value="WH_DNA-bd_sf"/>
</dbReference>
<keyword evidence="3" id="KW-0479">Metal-binding</keyword>
<evidence type="ECO:0000256" key="3">
    <source>
        <dbReference type="ARBA" id="ARBA00022723"/>
    </source>
</evidence>
<dbReference type="InterPro" id="IPR001876">
    <property type="entry name" value="Znf_RanBP2"/>
</dbReference>
<evidence type="ECO:0000313" key="11">
    <source>
        <dbReference type="Proteomes" id="UP000054988"/>
    </source>
</evidence>
<name>A0A0W0G5C6_MONRR</name>
<dbReference type="AlphaFoldDB" id="A0A0W0G5C6"/>
<proteinExistence type="inferred from homology"/>
<evidence type="ECO:0000256" key="6">
    <source>
        <dbReference type="ARBA" id="ARBA00022927"/>
    </source>
</evidence>
<dbReference type="InterPro" id="IPR040608">
    <property type="entry name" value="Snf8/Vps36"/>
</dbReference>
<gene>
    <name evidence="10" type="ORF">WG66_3649</name>
</gene>
<dbReference type="Proteomes" id="UP000054988">
    <property type="component" value="Unassembled WGS sequence"/>
</dbReference>
<dbReference type="Pfam" id="PF04157">
    <property type="entry name" value="EAP30"/>
    <property type="match status" value="1"/>
</dbReference>
<reference evidence="10 11" key="1">
    <citation type="submission" date="2015-12" db="EMBL/GenBank/DDBJ databases">
        <title>Draft genome sequence of Moniliophthora roreri, the causal agent of frosty pod rot of cacao.</title>
        <authorList>
            <person name="Aime M.C."/>
            <person name="Diaz-Valderrama J.R."/>
            <person name="Kijpornyongpan T."/>
            <person name="Phillips-Mora W."/>
        </authorList>
    </citation>
    <scope>NUCLEOTIDE SEQUENCE [LARGE SCALE GENOMIC DNA]</scope>
    <source>
        <strain evidence="10 11">MCA 2952</strain>
    </source>
</reference>
<comment type="subcellular location">
    <subcellularLocation>
        <location evidence="7">Cytoplasm</location>
    </subcellularLocation>
    <subcellularLocation>
        <location evidence="7">Endosome</location>
    </subcellularLocation>
</comment>
<comment type="similarity">
    <text evidence="1 7">Belongs to the VPS36 family.</text>
</comment>
<sequence>MPSHTQSVDGTIPVQALLYSDEELVASQEWVGIYDGLQKSINHQSGTVHATTHRLFYIDQAKPRKFSFELDLGLVVKTEYYAGLFKSSPKVTLHLASPSDGAVVSESWECQVCAFRNPPGLSPSAAKICALCGVPRSSQGASSSTSDRLSSSLPSSSTPNLGYADRRARKLSSIPCPTCTFLNHPALKSCEICESPLPDPSASEMKSAPASRPDSPDIDDEASGETIMKISFRKGGDKTFYAELKRSLKGKAWEAMTVASNRSMTPAGASSNGGTAGDLYNKSGISGIIQSVQNTSLTRETHMQDALKDLEALMVKAKDMVRLAAELNERLTAVTSTTTTATPSSSSTVLITTSTEPESATFIRSSLAQLGLTSMANAPVTLEMVKDERRWFEELAKELAGVLQGGLIQSQGGIIALDQVWGGWNRARGVALIPPSTLLQVIPLLDEYTDPPIRVRELKDVNAGAAGLKVLYIPKYSVEEVTKRLTTLLRDEGSKTTTEIAQSEGITIALAQLMIGEVEMDTGSPICRDDWDTAVHAGGVVVGETRWWANVFSGYAWDGHEL</sequence>
<feature type="region of interest" description="Disordered" evidence="8">
    <location>
        <begin position="138"/>
        <end position="162"/>
    </location>
</feature>
<feature type="compositionally biased region" description="Low complexity" evidence="8">
    <location>
        <begin position="142"/>
        <end position="159"/>
    </location>
</feature>
<dbReference type="eggNOG" id="KOG2760">
    <property type="taxonomic scope" value="Eukaryota"/>
</dbReference>
<evidence type="ECO:0000313" key="10">
    <source>
        <dbReference type="EMBL" id="KTB43770.1"/>
    </source>
</evidence>
<dbReference type="GO" id="GO:0000814">
    <property type="term" value="C:ESCRT II complex"/>
    <property type="evidence" value="ECO:0007669"/>
    <property type="project" value="UniProtKB-UniRule"/>
</dbReference>
<keyword evidence="6 7" id="KW-0653">Protein transport</keyword>
<keyword evidence="4" id="KW-0863">Zinc-finger</keyword>